<dbReference type="AlphaFoldDB" id="X0WNS8"/>
<protein>
    <submittedName>
        <fullName evidence="1">Uncharacterized protein</fullName>
    </submittedName>
</protein>
<comment type="caution">
    <text evidence="1">The sequence shown here is derived from an EMBL/GenBank/DDBJ whole genome shotgun (WGS) entry which is preliminary data.</text>
</comment>
<dbReference type="GO" id="GO:0006355">
    <property type="term" value="P:regulation of DNA-templated transcription"/>
    <property type="evidence" value="ECO:0007669"/>
    <property type="project" value="InterPro"/>
</dbReference>
<evidence type="ECO:0000313" key="1">
    <source>
        <dbReference type="EMBL" id="GAG26163.1"/>
    </source>
</evidence>
<dbReference type="EMBL" id="BARS01037438">
    <property type="protein sequence ID" value="GAG26163.1"/>
    <property type="molecule type" value="Genomic_DNA"/>
</dbReference>
<accession>X0WNS8</accession>
<proteinExistence type="predicted"/>
<name>X0WNS8_9ZZZZ</name>
<sequence>MNPDSKYATVSIPRGIADALDELIEELGYWPSRGAFVREACLEKIREEQKRLMELRKSKEAD</sequence>
<reference evidence="1" key="1">
    <citation type="journal article" date="2014" name="Front. Microbiol.">
        <title>High frequency of phylogenetically diverse reductive dehalogenase-homologous genes in deep subseafloor sedimentary metagenomes.</title>
        <authorList>
            <person name="Kawai M."/>
            <person name="Futagami T."/>
            <person name="Toyoda A."/>
            <person name="Takaki Y."/>
            <person name="Nishi S."/>
            <person name="Hori S."/>
            <person name="Arai W."/>
            <person name="Tsubouchi T."/>
            <person name="Morono Y."/>
            <person name="Uchiyama I."/>
            <person name="Ito T."/>
            <person name="Fujiyama A."/>
            <person name="Inagaki F."/>
            <person name="Takami H."/>
        </authorList>
    </citation>
    <scope>NUCLEOTIDE SEQUENCE</scope>
    <source>
        <strain evidence="1">Expedition CK06-06</strain>
    </source>
</reference>
<gene>
    <name evidence="1" type="ORF">S01H1_57408</name>
</gene>
<dbReference type="Gene3D" id="1.10.1220.10">
    <property type="entry name" value="Met repressor-like"/>
    <property type="match status" value="1"/>
</dbReference>
<dbReference type="CDD" id="cd22231">
    <property type="entry name" value="RHH_NikR_HicB-like"/>
    <property type="match status" value="1"/>
</dbReference>
<dbReference type="InterPro" id="IPR013321">
    <property type="entry name" value="Arc_rbn_hlx_hlx"/>
</dbReference>
<organism evidence="1">
    <name type="scientific">marine sediment metagenome</name>
    <dbReference type="NCBI Taxonomy" id="412755"/>
    <lineage>
        <taxon>unclassified sequences</taxon>
        <taxon>metagenomes</taxon>
        <taxon>ecological metagenomes</taxon>
    </lineage>
</organism>